<evidence type="ECO:0000256" key="3">
    <source>
        <dbReference type="ARBA" id="ARBA00022771"/>
    </source>
</evidence>
<dbReference type="GO" id="GO:0003677">
    <property type="term" value="F:DNA binding"/>
    <property type="evidence" value="ECO:0007669"/>
    <property type="project" value="UniProtKB-KW"/>
</dbReference>
<evidence type="ECO:0000259" key="9">
    <source>
        <dbReference type="PROSITE" id="PS50105"/>
    </source>
</evidence>
<feature type="compositionally biased region" description="Basic residues" evidence="8">
    <location>
        <begin position="631"/>
        <end position="643"/>
    </location>
</feature>
<comment type="caution">
    <text evidence="11">The sequence shown here is derived from an EMBL/GenBank/DDBJ whole genome shotgun (WGS) entry which is preliminary data.</text>
</comment>
<dbReference type="GO" id="GO:0003682">
    <property type="term" value="F:chromatin binding"/>
    <property type="evidence" value="ECO:0007669"/>
    <property type="project" value="TreeGrafter"/>
</dbReference>
<evidence type="ECO:0000256" key="1">
    <source>
        <dbReference type="ARBA" id="ARBA00004123"/>
    </source>
</evidence>
<dbReference type="InterPro" id="IPR013761">
    <property type="entry name" value="SAM/pointed_sf"/>
</dbReference>
<dbReference type="SMART" id="SM00454">
    <property type="entry name" value="SAM"/>
    <property type="match status" value="1"/>
</dbReference>
<dbReference type="InterPro" id="IPR050548">
    <property type="entry name" value="PcG_chromatin_remod_factors"/>
</dbReference>
<protein>
    <recommendedName>
        <fullName evidence="13">Polyhomeotic-like protein 1</fullName>
    </recommendedName>
</protein>
<dbReference type="PROSITE" id="PS50105">
    <property type="entry name" value="SAM_DOMAIN"/>
    <property type="match status" value="1"/>
</dbReference>
<evidence type="ECO:0008006" key="13">
    <source>
        <dbReference type="Google" id="ProtNLM"/>
    </source>
</evidence>
<keyword evidence="2" id="KW-0479">Metal-binding</keyword>
<feature type="region of interest" description="Disordered" evidence="8">
    <location>
        <begin position="742"/>
        <end position="810"/>
    </location>
</feature>
<feature type="compositionally biased region" description="Low complexity" evidence="8">
    <location>
        <begin position="474"/>
        <end position="483"/>
    </location>
</feature>
<feature type="compositionally biased region" description="Polar residues" evidence="8">
    <location>
        <begin position="411"/>
        <end position="423"/>
    </location>
</feature>
<keyword evidence="5" id="KW-0238">DNA-binding</keyword>
<keyword evidence="4" id="KW-0862">Zinc</keyword>
<dbReference type="InterPro" id="IPR038603">
    <property type="entry name" value="Znf_FCS_sf"/>
</dbReference>
<evidence type="ECO:0000256" key="8">
    <source>
        <dbReference type="SAM" id="MobiDB-lite"/>
    </source>
</evidence>
<feature type="domain" description="FCS-type" evidence="10">
    <location>
        <begin position="646"/>
        <end position="680"/>
    </location>
</feature>
<dbReference type="AlphaFoldDB" id="A0AAD9UC14"/>
<dbReference type="Proteomes" id="UP001209878">
    <property type="component" value="Unassembled WGS sequence"/>
</dbReference>
<evidence type="ECO:0000256" key="6">
    <source>
        <dbReference type="ARBA" id="ARBA00023242"/>
    </source>
</evidence>
<dbReference type="GO" id="GO:0035102">
    <property type="term" value="C:PRC1 complex"/>
    <property type="evidence" value="ECO:0007669"/>
    <property type="project" value="TreeGrafter"/>
</dbReference>
<feature type="compositionally biased region" description="Polar residues" evidence="8">
    <location>
        <begin position="612"/>
        <end position="625"/>
    </location>
</feature>
<dbReference type="GO" id="GO:0045892">
    <property type="term" value="P:negative regulation of DNA-templated transcription"/>
    <property type="evidence" value="ECO:0007669"/>
    <property type="project" value="TreeGrafter"/>
</dbReference>
<feature type="compositionally biased region" description="Low complexity" evidence="8">
    <location>
        <begin position="448"/>
        <end position="457"/>
    </location>
</feature>
<feature type="region of interest" description="Disordered" evidence="8">
    <location>
        <begin position="406"/>
        <end position="512"/>
    </location>
</feature>
<sequence>MPEDPSSTTGAVVNCPSSEAVSTSAHSTTATTTTTTSVVATQCLTPTTVHVNQAQQCAITMPLVSCQLPLQTAATQVQVAPPASTVVRASLPHVQVIHQPIHSPSFLQQHHYMVQQQFMFQNAVQAAMQAQGMSPQLTLTPVGPNKPVSIGPVSNVSLQSALPQVTQAGQMKSMVVAQSGSAASQTAKPMGSKATTVIPQQQTVIPQQQTVIPQQQQTVIPQQQMVIPQQQTAAAMFAGQKPLLQRQPVVIGQLGVLPTQASQTLVGQPKSPIVGQNNQMLKSPPQIRFSNQPTLVTNTAQLISGNHQAMLNHFQAIASLQQQQAGTILSTQPLYIRTTGPILQPQTVIGNVQAVAPTLGKAGSDVRGQLRTVAPGQGVKAVPNILPHITRTTTPMQTSQRMLSVAPASQGGATNKGVQTSHAKQIAKMRTPKSQASKTTAMVRNAAQQQQQQQQQQHHSWGGAAGGGQPPTAKVQPKPVQQMKKNDAAKGDSKVNGAPASQKASTNMLVAPSPSPVANSSIVQVLCHANSKAADKLVVASTSGKDMTTGGSKKQQAIVKPHILTHVIEGFIIQEAAEPFPVERSSLLTDYVTTCQPAPSGGERSVEPVSLAPTQGGSTAPQTVSIVPKMRPSRSKSQSRRYRQGGSGGMTKLKCEFCGKIDYAYKFRRSKRFCSMACAKRYNVGCSRRMALFPTPCGSRYMRKTHASHMTRIWKQSGGRISSGPLQRTLCSFKSDAGFGDGDEHHDISNDAAATSAPSVPESSTESSDPSGSCSGHDESSSPRSPPELERVTDMEVEEGEEVAPSGRKHPSQWTVSEVLQFIQDLPGCCVYADEFSRQEIDGQALMLLKEDHLMTTMNIKLGPALKICARINTLKDELS</sequence>
<organism evidence="11 12">
    <name type="scientific">Ridgeia piscesae</name>
    <name type="common">Tubeworm</name>
    <dbReference type="NCBI Taxonomy" id="27915"/>
    <lineage>
        <taxon>Eukaryota</taxon>
        <taxon>Metazoa</taxon>
        <taxon>Spiralia</taxon>
        <taxon>Lophotrochozoa</taxon>
        <taxon>Annelida</taxon>
        <taxon>Polychaeta</taxon>
        <taxon>Sedentaria</taxon>
        <taxon>Canalipalpata</taxon>
        <taxon>Sabellida</taxon>
        <taxon>Siboglinidae</taxon>
        <taxon>Ridgeia</taxon>
    </lineage>
</organism>
<dbReference type="PANTHER" id="PTHR12247:SF138">
    <property type="entry name" value="POLYHOMEOTIC DISTAL, ISOFORM A-RELATED"/>
    <property type="match status" value="1"/>
</dbReference>
<feature type="region of interest" description="Disordered" evidence="8">
    <location>
        <begin position="597"/>
        <end position="648"/>
    </location>
</feature>
<keyword evidence="6" id="KW-0539">Nucleus</keyword>
<feature type="domain" description="SAM" evidence="9">
    <location>
        <begin position="814"/>
        <end position="878"/>
    </location>
</feature>
<proteinExistence type="predicted"/>
<keyword evidence="12" id="KW-1185">Reference proteome</keyword>
<gene>
    <name evidence="11" type="ORF">NP493_286g01008</name>
</gene>
<dbReference type="Pfam" id="PF21319">
    <property type="entry name" value="zf-FCS_1"/>
    <property type="match status" value="1"/>
</dbReference>
<accession>A0AAD9UC14</accession>
<dbReference type="PROSITE" id="PS51024">
    <property type="entry name" value="ZF_FCS"/>
    <property type="match status" value="1"/>
</dbReference>
<dbReference type="Pfam" id="PF00536">
    <property type="entry name" value="SAM_1"/>
    <property type="match status" value="1"/>
</dbReference>
<evidence type="ECO:0000256" key="7">
    <source>
        <dbReference type="PROSITE-ProRule" id="PRU00367"/>
    </source>
</evidence>
<evidence type="ECO:0000256" key="2">
    <source>
        <dbReference type="ARBA" id="ARBA00022723"/>
    </source>
</evidence>
<dbReference type="SUPFAM" id="SSF47769">
    <property type="entry name" value="SAM/Pointed domain"/>
    <property type="match status" value="1"/>
</dbReference>
<evidence type="ECO:0000256" key="4">
    <source>
        <dbReference type="ARBA" id="ARBA00022833"/>
    </source>
</evidence>
<feature type="compositionally biased region" description="Polar residues" evidence="8">
    <location>
        <begin position="1"/>
        <end position="11"/>
    </location>
</feature>
<feature type="compositionally biased region" description="Basic and acidic residues" evidence="8">
    <location>
        <begin position="776"/>
        <end position="794"/>
    </location>
</feature>
<keyword evidence="3 7" id="KW-0863">Zinc-finger</keyword>
<dbReference type="GO" id="GO:0008270">
    <property type="term" value="F:zinc ion binding"/>
    <property type="evidence" value="ECO:0007669"/>
    <property type="project" value="UniProtKB-KW"/>
</dbReference>
<feature type="compositionally biased region" description="Polar residues" evidence="8">
    <location>
        <begin position="432"/>
        <end position="442"/>
    </location>
</feature>
<feature type="compositionally biased region" description="Low complexity" evidence="8">
    <location>
        <begin position="752"/>
        <end position="775"/>
    </location>
</feature>
<evidence type="ECO:0000313" key="12">
    <source>
        <dbReference type="Proteomes" id="UP001209878"/>
    </source>
</evidence>
<dbReference type="Gene3D" id="1.10.150.50">
    <property type="entry name" value="Transcription Factor, Ets-1"/>
    <property type="match status" value="1"/>
</dbReference>
<dbReference type="InterPro" id="IPR001660">
    <property type="entry name" value="SAM"/>
</dbReference>
<dbReference type="GO" id="GO:0042393">
    <property type="term" value="F:histone binding"/>
    <property type="evidence" value="ECO:0007669"/>
    <property type="project" value="TreeGrafter"/>
</dbReference>
<evidence type="ECO:0000259" key="10">
    <source>
        <dbReference type="PROSITE" id="PS51024"/>
    </source>
</evidence>
<name>A0AAD9UC14_RIDPI</name>
<evidence type="ECO:0000313" key="11">
    <source>
        <dbReference type="EMBL" id="KAK2184007.1"/>
    </source>
</evidence>
<feature type="compositionally biased region" description="Low complexity" evidence="8">
    <location>
        <begin position="17"/>
        <end position="32"/>
    </location>
</feature>
<feature type="region of interest" description="Disordered" evidence="8">
    <location>
        <begin position="1"/>
        <end position="32"/>
    </location>
</feature>
<dbReference type="EMBL" id="JAODUO010000286">
    <property type="protein sequence ID" value="KAK2184007.1"/>
    <property type="molecule type" value="Genomic_DNA"/>
</dbReference>
<dbReference type="CDD" id="cd09577">
    <property type="entry name" value="SAM_Ph1_2_3"/>
    <property type="match status" value="1"/>
</dbReference>
<evidence type="ECO:0000256" key="5">
    <source>
        <dbReference type="ARBA" id="ARBA00023125"/>
    </source>
</evidence>
<dbReference type="PANTHER" id="PTHR12247">
    <property type="entry name" value="POLYCOMB GROUP PROTEIN"/>
    <property type="match status" value="1"/>
</dbReference>
<comment type="subcellular location">
    <subcellularLocation>
        <location evidence="1">Nucleus</location>
    </subcellularLocation>
</comment>
<reference evidence="11" key="1">
    <citation type="journal article" date="2023" name="Mol. Biol. Evol.">
        <title>Third-Generation Sequencing Reveals the Adaptive Role of the Epigenome in Three Deep-Sea Polychaetes.</title>
        <authorList>
            <person name="Perez M."/>
            <person name="Aroh O."/>
            <person name="Sun Y."/>
            <person name="Lan Y."/>
            <person name="Juniper S.K."/>
            <person name="Young C.R."/>
            <person name="Angers B."/>
            <person name="Qian P.Y."/>
        </authorList>
    </citation>
    <scope>NUCLEOTIDE SEQUENCE</scope>
    <source>
        <strain evidence="11">R07B-5</strain>
    </source>
</reference>
<dbReference type="Gene3D" id="3.30.60.160">
    <property type="match status" value="1"/>
</dbReference>
<dbReference type="InterPro" id="IPR012313">
    <property type="entry name" value="Znf_FCS"/>
</dbReference>
<feature type="compositionally biased region" description="Basic and acidic residues" evidence="8">
    <location>
        <begin position="484"/>
        <end position="493"/>
    </location>
</feature>